<dbReference type="EnsemblProtists" id="Phyra95745">
    <property type="protein sequence ID" value="Phyra95745"/>
    <property type="gene ID" value="Phyra95745"/>
</dbReference>
<reference evidence="2" key="2">
    <citation type="submission" date="2015-06" db="UniProtKB">
        <authorList>
            <consortium name="EnsemblProtists"/>
        </authorList>
    </citation>
    <scope>IDENTIFICATION</scope>
    <source>
        <strain evidence="2">Pr102</strain>
    </source>
</reference>
<dbReference type="VEuPathDB" id="FungiDB:KRP22_7447"/>
<feature type="compositionally biased region" description="Polar residues" evidence="1">
    <location>
        <begin position="12"/>
        <end position="31"/>
    </location>
</feature>
<evidence type="ECO:0008006" key="4">
    <source>
        <dbReference type="Google" id="ProtNLM"/>
    </source>
</evidence>
<dbReference type="HOGENOM" id="CLU_025980_0_0_1"/>
<evidence type="ECO:0000256" key="1">
    <source>
        <dbReference type="SAM" id="MobiDB-lite"/>
    </source>
</evidence>
<protein>
    <recommendedName>
        <fullName evidence="4">Fibrous sheath-interacting protein 1</fullName>
    </recommendedName>
</protein>
<evidence type="ECO:0000313" key="2">
    <source>
        <dbReference type="EnsemblProtists" id="Phyra95745"/>
    </source>
</evidence>
<dbReference type="InParanoid" id="H3HD32"/>
<dbReference type="VEuPathDB" id="FungiDB:KRP23_2688"/>
<dbReference type="EMBL" id="DS566047">
    <property type="status" value="NOT_ANNOTATED_CDS"/>
    <property type="molecule type" value="Genomic_DNA"/>
</dbReference>
<keyword evidence="3" id="KW-1185">Reference proteome</keyword>
<dbReference type="Proteomes" id="UP000005238">
    <property type="component" value="Unassembled WGS sequence"/>
</dbReference>
<dbReference type="eggNOG" id="ENOG502S5UA">
    <property type="taxonomic scope" value="Eukaryota"/>
</dbReference>
<feature type="region of interest" description="Disordered" evidence="1">
    <location>
        <begin position="225"/>
        <end position="244"/>
    </location>
</feature>
<name>H3HD32_PHYRM</name>
<feature type="compositionally biased region" description="Basic and acidic residues" evidence="1">
    <location>
        <begin position="1"/>
        <end position="11"/>
    </location>
</feature>
<feature type="compositionally biased region" description="Polar residues" evidence="1">
    <location>
        <begin position="235"/>
        <end position="244"/>
    </location>
</feature>
<evidence type="ECO:0000313" key="3">
    <source>
        <dbReference type="Proteomes" id="UP000005238"/>
    </source>
</evidence>
<sequence>MSTVEGDHRDGSQYSDLSNPRRPNTTPNSANDDIDEDGEYRELLADRARLLDDEANRQRIREELETYVDSLGSRRDEDGEHLVQFPRNYRQIVSLMTQKDVREENEKAQDGKATRQSWSRVLIESGLSKQQAFGILEDGDDDPDGNGGLAAKIALKMAHIRQLDTILEEKLGKNLYSSIVPRKQKRAKTPSLPTTTQDINTNGMKANMTKDEEDRLEKLLSDEVIPPAGSKTSEDSTAGESNNAETGAVFQECNEFTMADSEKEAIDELIASKSCSYPLFAIDEQDNLTDDAFLTPERLQRQRLSRVEQELRFLQEAPSVVIVGDDHDDGDNDDCRSEISYATVASSTCSTRSGVISRHDFRCFLAQQKESFRSTPTASADEIRRLLLSMSHGTSLSSSTVTATTG</sequence>
<reference evidence="3" key="1">
    <citation type="journal article" date="2006" name="Science">
        <title>Phytophthora genome sequences uncover evolutionary origins and mechanisms of pathogenesis.</title>
        <authorList>
            <person name="Tyler B.M."/>
            <person name="Tripathy S."/>
            <person name="Zhang X."/>
            <person name="Dehal P."/>
            <person name="Jiang R.H."/>
            <person name="Aerts A."/>
            <person name="Arredondo F.D."/>
            <person name="Baxter L."/>
            <person name="Bensasson D."/>
            <person name="Beynon J.L."/>
            <person name="Chapman J."/>
            <person name="Damasceno C.M."/>
            <person name="Dorrance A.E."/>
            <person name="Dou D."/>
            <person name="Dickerman A.W."/>
            <person name="Dubchak I.L."/>
            <person name="Garbelotto M."/>
            <person name="Gijzen M."/>
            <person name="Gordon S.G."/>
            <person name="Govers F."/>
            <person name="Grunwald N.J."/>
            <person name="Huang W."/>
            <person name="Ivors K.L."/>
            <person name="Jones R.W."/>
            <person name="Kamoun S."/>
            <person name="Krampis K."/>
            <person name="Lamour K.H."/>
            <person name="Lee M.K."/>
            <person name="McDonald W.H."/>
            <person name="Medina M."/>
            <person name="Meijer H.J."/>
            <person name="Nordberg E.K."/>
            <person name="Maclean D.J."/>
            <person name="Ospina-Giraldo M.D."/>
            <person name="Morris P.F."/>
            <person name="Phuntumart V."/>
            <person name="Putnam N.H."/>
            <person name="Rash S."/>
            <person name="Rose J.K."/>
            <person name="Sakihama Y."/>
            <person name="Salamov A.A."/>
            <person name="Savidor A."/>
            <person name="Scheuring C.F."/>
            <person name="Smith B.M."/>
            <person name="Sobral B.W."/>
            <person name="Terry A."/>
            <person name="Torto-Alalibo T.A."/>
            <person name="Win J."/>
            <person name="Xu Z."/>
            <person name="Zhang H."/>
            <person name="Grigoriev I.V."/>
            <person name="Rokhsar D.S."/>
            <person name="Boore J.L."/>
        </authorList>
    </citation>
    <scope>NUCLEOTIDE SEQUENCE [LARGE SCALE GENOMIC DNA]</scope>
    <source>
        <strain evidence="3">Pr102</strain>
    </source>
</reference>
<organism evidence="2 3">
    <name type="scientific">Phytophthora ramorum</name>
    <name type="common">Sudden oak death agent</name>
    <dbReference type="NCBI Taxonomy" id="164328"/>
    <lineage>
        <taxon>Eukaryota</taxon>
        <taxon>Sar</taxon>
        <taxon>Stramenopiles</taxon>
        <taxon>Oomycota</taxon>
        <taxon>Peronosporomycetes</taxon>
        <taxon>Peronosporales</taxon>
        <taxon>Peronosporaceae</taxon>
        <taxon>Phytophthora</taxon>
    </lineage>
</organism>
<feature type="region of interest" description="Disordered" evidence="1">
    <location>
        <begin position="183"/>
        <end position="202"/>
    </location>
</feature>
<accession>H3HD32</accession>
<proteinExistence type="predicted"/>
<dbReference type="AlphaFoldDB" id="H3HD32"/>
<feature type="compositionally biased region" description="Polar residues" evidence="1">
    <location>
        <begin position="191"/>
        <end position="202"/>
    </location>
</feature>
<feature type="region of interest" description="Disordered" evidence="1">
    <location>
        <begin position="1"/>
        <end position="39"/>
    </location>
</feature>